<organism evidence="1 2">
    <name type="scientific">Romanomermis culicivorax</name>
    <name type="common">Nematode worm</name>
    <dbReference type="NCBI Taxonomy" id="13658"/>
    <lineage>
        <taxon>Eukaryota</taxon>
        <taxon>Metazoa</taxon>
        <taxon>Ecdysozoa</taxon>
        <taxon>Nematoda</taxon>
        <taxon>Enoplea</taxon>
        <taxon>Dorylaimia</taxon>
        <taxon>Mermithida</taxon>
        <taxon>Mermithoidea</taxon>
        <taxon>Mermithidae</taxon>
        <taxon>Romanomermis</taxon>
    </lineage>
</organism>
<name>A0A915IT63_ROMCU</name>
<evidence type="ECO:0000313" key="2">
    <source>
        <dbReference type="WBParaSite" id="nRc.2.0.1.t17384-RA"/>
    </source>
</evidence>
<dbReference type="WBParaSite" id="nRc.2.0.1.t17384-RA">
    <property type="protein sequence ID" value="nRc.2.0.1.t17384-RA"/>
    <property type="gene ID" value="nRc.2.0.1.g17384"/>
</dbReference>
<reference evidence="2" key="1">
    <citation type="submission" date="2022-11" db="UniProtKB">
        <authorList>
            <consortium name="WormBaseParasite"/>
        </authorList>
    </citation>
    <scope>IDENTIFICATION</scope>
</reference>
<dbReference type="AlphaFoldDB" id="A0A915IT63"/>
<keyword evidence="1" id="KW-1185">Reference proteome</keyword>
<evidence type="ECO:0000313" key="1">
    <source>
        <dbReference type="Proteomes" id="UP000887565"/>
    </source>
</evidence>
<dbReference type="Proteomes" id="UP000887565">
    <property type="component" value="Unplaced"/>
</dbReference>
<sequence length="191" mass="21768">GLPFGLSDESLRLADDWRRRPRRLTARRLAVHRRPTQRADVGPRRVAPHRRRRNVDVAAAAADGSTAADGCNNVSRVVHGAVQRQGVNLGRERSNVAVRTAAALFMDRSVGQRFVVVLTIRYHGFVIQIAVEIVAAGVRCGDVSRFFVGRRRHRRPLFEFRRRFPQRSKCVRNVDHFRRVFVNVIVSIETD</sequence>
<proteinExistence type="predicted"/>
<protein>
    <submittedName>
        <fullName evidence="2">Uncharacterized protein</fullName>
    </submittedName>
</protein>
<accession>A0A915IT63</accession>